<evidence type="ECO:0000256" key="3">
    <source>
        <dbReference type="ARBA" id="ARBA00020042"/>
    </source>
</evidence>
<dbReference type="InterPro" id="IPR000983">
    <property type="entry name" value="Bac_GSPG_pilin"/>
</dbReference>
<keyword evidence="8 11" id="KW-1133">Transmembrane helix</keyword>
<gene>
    <name evidence="13" type="primary">gspG</name>
    <name evidence="13" type="ORF">PZA18_02285</name>
</gene>
<evidence type="ECO:0000256" key="8">
    <source>
        <dbReference type="ARBA" id="ARBA00022989"/>
    </source>
</evidence>
<evidence type="ECO:0000256" key="11">
    <source>
        <dbReference type="SAM" id="Phobius"/>
    </source>
</evidence>
<evidence type="ECO:0000256" key="4">
    <source>
        <dbReference type="ARBA" id="ARBA00022475"/>
    </source>
</evidence>
<comment type="caution">
    <text evidence="13">The sequence shown here is derived from an EMBL/GenBank/DDBJ whole genome shotgun (WGS) entry which is preliminary data.</text>
</comment>
<feature type="domain" description="Type II secretion system protein GspG C-terminal" evidence="12">
    <location>
        <begin position="37"/>
        <end position="149"/>
    </location>
</feature>
<evidence type="ECO:0000256" key="1">
    <source>
        <dbReference type="ARBA" id="ARBA00004377"/>
    </source>
</evidence>
<organism evidence="13 14">
    <name type="scientific">Parachitinimonas caeni</name>
    <dbReference type="NCBI Taxonomy" id="3031301"/>
    <lineage>
        <taxon>Bacteria</taxon>
        <taxon>Pseudomonadati</taxon>
        <taxon>Pseudomonadota</taxon>
        <taxon>Betaproteobacteria</taxon>
        <taxon>Neisseriales</taxon>
        <taxon>Chitinibacteraceae</taxon>
        <taxon>Parachitinimonas</taxon>
    </lineage>
</organism>
<sequence>MLRNKKSLPSKASGFTLIELLIVMVILGLLAALVGPRLFGHVDSAKINSTKTQLGLFATALDAYRLDFGKYPTTEEGLSMLVNKPADDVPGASKWRGPYLKNSGVLPKDGWGNDFQYKAPGDHGDYDLFSFGSDGKEGGDGDAAEIGNWTEAGKDANTAAKP</sequence>
<dbReference type="InterPro" id="IPR045584">
    <property type="entry name" value="Pilin-like"/>
</dbReference>
<proteinExistence type="inferred from homology"/>
<dbReference type="Pfam" id="PF07963">
    <property type="entry name" value="N_methyl"/>
    <property type="match status" value="1"/>
</dbReference>
<keyword evidence="7 11" id="KW-0812">Transmembrane</keyword>
<comment type="similarity">
    <text evidence="2">Belongs to the GSP G family.</text>
</comment>
<evidence type="ECO:0000259" key="12">
    <source>
        <dbReference type="Pfam" id="PF08334"/>
    </source>
</evidence>
<dbReference type="PROSITE" id="PS00409">
    <property type="entry name" value="PROKAR_NTER_METHYL"/>
    <property type="match status" value="1"/>
</dbReference>
<dbReference type="PANTHER" id="PTHR30093:SF45">
    <property type="entry name" value="TYPE II SECRETION SYSTEM CORE PROTEIN G"/>
    <property type="match status" value="1"/>
</dbReference>
<evidence type="ECO:0000256" key="10">
    <source>
        <dbReference type="SAM" id="MobiDB-lite"/>
    </source>
</evidence>
<evidence type="ECO:0000313" key="13">
    <source>
        <dbReference type="EMBL" id="MDK2122874.1"/>
    </source>
</evidence>
<evidence type="ECO:0000256" key="7">
    <source>
        <dbReference type="ARBA" id="ARBA00022692"/>
    </source>
</evidence>
<feature type="region of interest" description="Disordered" evidence="10">
    <location>
        <begin position="137"/>
        <end position="162"/>
    </location>
</feature>
<dbReference type="InterPro" id="IPR012902">
    <property type="entry name" value="N_methyl_site"/>
</dbReference>
<dbReference type="PRINTS" id="PR00813">
    <property type="entry name" value="BCTERIALGSPG"/>
</dbReference>
<dbReference type="InterPro" id="IPR010054">
    <property type="entry name" value="Type2_sec_GspG"/>
</dbReference>
<evidence type="ECO:0000256" key="2">
    <source>
        <dbReference type="ARBA" id="ARBA00009984"/>
    </source>
</evidence>
<keyword evidence="4" id="KW-1003">Cell membrane</keyword>
<dbReference type="SUPFAM" id="SSF54523">
    <property type="entry name" value="Pili subunits"/>
    <property type="match status" value="1"/>
</dbReference>
<feature type="transmembrane region" description="Helical" evidence="11">
    <location>
        <begin position="12"/>
        <end position="34"/>
    </location>
</feature>
<dbReference type="InterPro" id="IPR013545">
    <property type="entry name" value="T2SS_protein-GspG_C"/>
</dbReference>
<evidence type="ECO:0000313" key="14">
    <source>
        <dbReference type="Proteomes" id="UP001172778"/>
    </source>
</evidence>
<evidence type="ECO:0000256" key="9">
    <source>
        <dbReference type="ARBA" id="ARBA00023136"/>
    </source>
</evidence>
<evidence type="ECO:0000256" key="6">
    <source>
        <dbReference type="ARBA" id="ARBA00022519"/>
    </source>
</evidence>
<reference evidence="13" key="1">
    <citation type="submission" date="2023-03" db="EMBL/GenBank/DDBJ databases">
        <title>Chitinimonas shenzhenensis gen. nov., sp. nov., a novel member of family Burkholderiaceae isolated from activated sludge collected in Shen Zhen, China.</title>
        <authorList>
            <person name="Wang X."/>
        </authorList>
    </citation>
    <scope>NUCLEOTIDE SEQUENCE</scope>
    <source>
        <strain evidence="13">DQS-5</strain>
    </source>
</reference>
<keyword evidence="5" id="KW-0488">Methylation</keyword>
<dbReference type="Proteomes" id="UP001172778">
    <property type="component" value="Unassembled WGS sequence"/>
</dbReference>
<dbReference type="NCBIfam" id="TIGR01710">
    <property type="entry name" value="typeII_sec_gspG"/>
    <property type="match status" value="1"/>
</dbReference>
<protein>
    <recommendedName>
        <fullName evidence="3">Type II secretion system core protein G</fullName>
    </recommendedName>
</protein>
<accession>A0ABT7DSW7</accession>
<name>A0ABT7DSW7_9NEIS</name>
<keyword evidence="9 11" id="KW-0472">Membrane</keyword>
<dbReference type="PANTHER" id="PTHR30093">
    <property type="entry name" value="GENERAL SECRETION PATHWAY PROTEIN G"/>
    <property type="match status" value="1"/>
</dbReference>
<dbReference type="NCBIfam" id="TIGR02532">
    <property type="entry name" value="IV_pilin_GFxxxE"/>
    <property type="match status" value="1"/>
</dbReference>
<keyword evidence="14" id="KW-1185">Reference proteome</keyword>
<dbReference type="Gene3D" id="3.30.700.10">
    <property type="entry name" value="Glycoprotein, Type 4 Pilin"/>
    <property type="match status" value="1"/>
</dbReference>
<dbReference type="EMBL" id="JARRAF010000002">
    <property type="protein sequence ID" value="MDK2122874.1"/>
    <property type="molecule type" value="Genomic_DNA"/>
</dbReference>
<dbReference type="Pfam" id="PF08334">
    <property type="entry name" value="T2SSG"/>
    <property type="match status" value="1"/>
</dbReference>
<evidence type="ECO:0000256" key="5">
    <source>
        <dbReference type="ARBA" id="ARBA00022481"/>
    </source>
</evidence>
<dbReference type="RefSeq" id="WP_284099161.1">
    <property type="nucleotide sequence ID" value="NZ_JARRAF010000002.1"/>
</dbReference>
<keyword evidence="6" id="KW-0997">Cell inner membrane</keyword>
<comment type="subcellular location">
    <subcellularLocation>
        <location evidence="1">Cell inner membrane</location>
        <topology evidence="1">Single-pass membrane protein</topology>
    </subcellularLocation>
</comment>